<evidence type="ECO:0008006" key="3">
    <source>
        <dbReference type="Google" id="ProtNLM"/>
    </source>
</evidence>
<reference evidence="2" key="1">
    <citation type="submission" date="2024-03" db="EMBL/GenBank/DDBJ databases">
        <title>Chitinophaga horti sp. nov., isolated from garden soil.</title>
        <authorList>
            <person name="Lee D.S."/>
            <person name="Han D.M."/>
            <person name="Baek J.H."/>
            <person name="Choi D.G."/>
            <person name="Jeon J.H."/>
            <person name="Jeon C.O."/>
        </authorList>
    </citation>
    <scope>NUCLEOTIDE SEQUENCE [LARGE SCALE GENOMIC DNA]</scope>
    <source>
        <strain evidence="2">GPA1</strain>
    </source>
</reference>
<protein>
    <recommendedName>
        <fullName evidence="3">DUF4255 domain-containing protein</fullName>
    </recommendedName>
</protein>
<sequence>MDQIPDADPMLLDTDFVSASLLVPGDTLPVAGSAGMPHQPAPIRYRFEVASEPDRDPMLLEASLVMGSVASKPTAICYRFEVSSEPDRDPMLLEAHEMLEASLVGGSVASTPGPAPIRYRFEVASDPDRDPMLQEASLIAGSVASKPAPIRYRFEVASEPDHDPMLLEAWNILEAGLVKGIANSVVIPARKTDARQHEAAGITAASLVRIFR</sequence>
<dbReference type="EMBL" id="CP149822">
    <property type="protein sequence ID" value="WZN43460.1"/>
    <property type="molecule type" value="Genomic_DNA"/>
</dbReference>
<dbReference type="Proteomes" id="UP001485459">
    <property type="component" value="Chromosome"/>
</dbReference>
<organism evidence="1 2">
    <name type="scientific">Chitinophaga pollutisoli</name>
    <dbReference type="NCBI Taxonomy" id="3133966"/>
    <lineage>
        <taxon>Bacteria</taxon>
        <taxon>Pseudomonadati</taxon>
        <taxon>Bacteroidota</taxon>
        <taxon>Chitinophagia</taxon>
        <taxon>Chitinophagales</taxon>
        <taxon>Chitinophagaceae</taxon>
        <taxon>Chitinophaga</taxon>
    </lineage>
</organism>
<keyword evidence="2" id="KW-1185">Reference proteome</keyword>
<gene>
    <name evidence="1" type="ORF">WJU16_10505</name>
</gene>
<dbReference type="RefSeq" id="WP_341838269.1">
    <property type="nucleotide sequence ID" value="NZ_CP149822.1"/>
</dbReference>
<evidence type="ECO:0000313" key="2">
    <source>
        <dbReference type="Proteomes" id="UP001485459"/>
    </source>
</evidence>
<evidence type="ECO:0000313" key="1">
    <source>
        <dbReference type="EMBL" id="WZN43460.1"/>
    </source>
</evidence>
<proteinExistence type="predicted"/>
<accession>A0ABZ2YW22</accession>
<name>A0ABZ2YW22_9BACT</name>